<protein>
    <recommendedName>
        <fullName evidence="2">Toprim domain-containing protein</fullName>
    </recommendedName>
</protein>
<gene>
    <name evidence="1" type="ORF">FPK87_14165</name>
</gene>
<reference evidence="1" key="1">
    <citation type="submission" date="2019-07" db="EMBL/GenBank/DDBJ databases">
        <title>Biological characteristics of mucoid Acinetobacter baumannii from a general hospital in China.</title>
        <authorList>
            <person name="Hua X."/>
            <person name="Yu Y."/>
        </authorList>
    </citation>
    <scope>NUCLEOTIDE SEQUENCE [LARGE SCALE GENOMIC DNA]</scope>
    <source>
        <strain evidence="1">N41</strain>
    </source>
</reference>
<dbReference type="Gene3D" id="3.40.1360.10">
    <property type="match status" value="1"/>
</dbReference>
<sequence length="177" mass="19927">MPSKNKIYKHLISRELQPWAYKGVIVDEVNNVCTFLIHNLSGQLIGYQEYRPDILEKSHGKPRGEGRYFTYVTEGQTLLWGLERLNPKLKHLYVVEGAFKAAYLHRLGFNAVAIFGNKPSVAQMQQLSVLPYELIGIGDNDEAGAMLPRAIGKGSVSPKDLDEMSISEVYLFVRSLT</sequence>
<evidence type="ECO:0000313" key="1">
    <source>
        <dbReference type="EMBL" id="MDR8261598.1"/>
    </source>
</evidence>
<dbReference type="InterPro" id="IPR034154">
    <property type="entry name" value="TOPRIM_DnaG/twinkle"/>
</dbReference>
<dbReference type="CDD" id="cd01029">
    <property type="entry name" value="TOPRIM_primases"/>
    <property type="match status" value="1"/>
</dbReference>
<dbReference type="SUPFAM" id="SSF56731">
    <property type="entry name" value="DNA primase core"/>
    <property type="match status" value="1"/>
</dbReference>
<dbReference type="RefSeq" id="WP_004716544.1">
    <property type="nucleotide sequence ID" value="NZ_CP110465.1"/>
</dbReference>
<accession>A0ABD5DAA6</accession>
<name>A0ABD5DAA6_ACIBA</name>
<evidence type="ECO:0008006" key="2">
    <source>
        <dbReference type="Google" id="ProtNLM"/>
    </source>
</evidence>
<comment type="caution">
    <text evidence="1">The sequence shown here is derived from an EMBL/GenBank/DDBJ whole genome shotgun (WGS) entry which is preliminary data.</text>
</comment>
<organism evidence="1">
    <name type="scientific">Acinetobacter baumannii</name>
    <dbReference type="NCBI Taxonomy" id="470"/>
    <lineage>
        <taxon>Bacteria</taxon>
        <taxon>Pseudomonadati</taxon>
        <taxon>Pseudomonadota</taxon>
        <taxon>Gammaproteobacteria</taxon>
        <taxon>Moraxellales</taxon>
        <taxon>Moraxellaceae</taxon>
        <taxon>Acinetobacter</taxon>
        <taxon>Acinetobacter calcoaceticus/baumannii complex</taxon>
    </lineage>
</organism>
<proteinExistence type="predicted"/>
<dbReference type="AlphaFoldDB" id="A0ABD5DAA6"/>
<dbReference type="EMBL" id="VMBB01000021">
    <property type="protein sequence ID" value="MDR8261598.1"/>
    <property type="molecule type" value="Genomic_DNA"/>
</dbReference>